<feature type="region of interest" description="Disordered" evidence="1">
    <location>
        <begin position="1"/>
        <end position="73"/>
    </location>
</feature>
<proteinExistence type="predicted"/>
<evidence type="ECO:0000313" key="3">
    <source>
        <dbReference type="Proteomes" id="UP001341840"/>
    </source>
</evidence>
<protein>
    <submittedName>
        <fullName evidence="2">Uncharacterized protein</fullName>
    </submittedName>
</protein>
<evidence type="ECO:0000256" key="1">
    <source>
        <dbReference type="SAM" id="MobiDB-lite"/>
    </source>
</evidence>
<comment type="caution">
    <text evidence="2">The sequence shown here is derived from an EMBL/GenBank/DDBJ whole genome shotgun (WGS) entry which is preliminary data.</text>
</comment>
<gene>
    <name evidence="2" type="ORF">PIB30_084265</name>
</gene>
<organism evidence="2 3">
    <name type="scientific">Stylosanthes scabra</name>
    <dbReference type="NCBI Taxonomy" id="79078"/>
    <lineage>
        <taxon>Eukaryota</taxon>
        <taxon>Viridiplantae</taxon>
        <taxon>Streptophyta</taxon>
        <taxon>Embryophyta</taxon>
        <taxon>Tracheophyta</taxon>
        <taxon>Spermatophyta</taxon>
        <taxon>Magnoliopsida</taxon>
        <taxon>eudicotyledons</taxon>
        <taxon>Gunneridae</taxon>
        <taxon>Pentapetalae</taxon>
        <taxon>rosids</taxon>
        <taxon>fabids</taxon>
        <taxon>Fabales</taxon>
        <taxon>Fabaceae</taxon>
        <taxon>Papilionoideae</taxon>
        <taxon>50 kb inversion clade</taxon>
        <taxon>dalbergioids sensu lato</taxon>
        <taxon>Dalbergieae</taxon>
        <taxon>Pterocarpus clade</taxon>
        <taxon>Stylosanthes</taxon>
    </lineage>
</organism>
<keyword evidence="3" id="KW-1185">Reference proteome</keyword>
<feature type="compositionally biased region" description="Polar residues" evidence="1">
    <location>
        <begin position="63"/>
        <end position="73"/>
    </location>
</feature>
<sequence>MKLRFFGPASGPSSLHQKFRDSKVNPKGGCKAITLRSGKVLEDNSEPKLDKQDEDKIVEDSSVKSATEESVQA</sequence>
<dbReference type="Proteomes" id="UP001341840">
    <property type="component" value="Unassembled WGS sequence"/>
</dbReference>
<feature type="compositionally biased region" description="Basic and acidic residues" evidence="1">
    <location>
        <begin position="39"/>
        <end position="62"/>
    </location>
</feature>
<reference evidence="2 3" key="1">
    <citation type="journal article" date="2023" name="Plants (Basel)">
        <title>Bridging the Gap: Combining Genomics and Transcriptomics Approaches to Understand Stylosanthes scabra, an Orphan Legume from the Brazilian Caatinga.</title>
        <authorList>
            <person name="Ferreira-Neto J.R.C."/>
            <person name="da Silva M.D."/>
            <person name="Binneck E."/>
            <person name="de Melo N.F."/>
            <person name="da Silva R.H."/>
            <person name="de Melo A.L.T.M."/>
            <person name="Pandolfi V."/>
            <person name="Bustamante F.O."/>
            <person name="Brasileiro-Vidal A.C."/>
            <person name="Benko-Iseppon A.M."/>
        </authorList>
    </citation>
    <scope>NUCLEOTIDE SEQUENCE [LARGE SCALE GENOMIC DNA]</scope>
    <source>
        <tissue evidence="2">Leaves</tissue>
    </source>
</reference>
<dbReference type="EMBL" id="JASCZI010001362">
    <property type="protein sequence ID" value="MED6114832.1"/>
    <property type="molecule type" value="Genomic_DNA"/>
</dbReference>
<evidence type="ECO:0000313" key="2">
    <source>
        <dbReference type="EMBL" id="MED6114832.1"/>
    </source>
</evidence>
<accession>A0ABU6QSM2</accession>
<name>A0ABU6QSM2_9FABA</name>